<organism evidence="2 3">
    <name type="scientific">Candidatus Giovannonibacteria bacterium GW2011_GWA2_45_21</name>
    <dbReference type="NCBI Taxonomy" id="1618649"/>
    <lineage>
        <taxon>Bacteria</taxon>
        <taxon>Candidatus Giovannoniibacteriota</taxon>
    </lineage>
</organism>
<evidence type="ECO:0000313" key="3">
    <source>
        <dbReference type="Proteomes" id="UP000034696"/>
    </source>
</evidence>
<name>A0A0G1M7L8_9BACT</name>
<gene>
    <name evidence="2" type="ORF">UX06_C0023G0009</name>
</gene>
<evidence type="ECO:0000256" key="1">
    <source>
        <dbReference type="SAM" id="MobiDB-lite"/>
    </source>
</evidence>
<feature type="region of interest" description="Disordered" evidence="1">
    <location>
        <begin position="154"/>
        <end position="190"/>
    </location>
</feature>
<dbReference type="AlphaFoldDB" id="A0A0G1M7L8"/>
<comment type="caution">
    <text evidence="2">The sequence shown here is derived from an EMBL/GenBank/DDBJ whole genome shotgun (WGS) entry which is preliminary data.</text>
</comment>
<sequence length="190" mass="21864">MSLEQLKSGPVLEEALEKAGREASEREELAKKEAGGVEKKEFDPEAERREIYARHEERMKKLMQFRGEMFKKVEEAIEAERRKSPLSEGHGYTSTAGYKAFSDAHGRALDKINFGQKEDDEVQLASDEKAALLYQRKYNEIQRDMKLEIAALDERVKASKPEKPEKSKKSEESKVEELKPEDLEKIMSEI</sequence>
<reference evidence="2 3" key="1">
    <citation type="journal article" date="2015" name="Nature">
        <title>rRNA introns, odd ribosomes, and small enigmatic genomes across a large radiation of phyla.</title>
        <authorList>
            <person name="Brown C.T."/>
            <person name="Hug L.A."/>
            <person name="Thomas B.C."/>
            <person name="Sharon I."/>
            <person name="Castelle C.J."/>
            <person name="Singh A."/>
            <person name="Wilkins M.J."/>
            <person name="Williams K.H."/>
            <person name="Banfield J.F."/>
        </authorList>
    </citation>
    <scope>NUCLEOTIDE SEQUENCE [LARGE SCALE GENOMIC DNA]</scope>
</reference>
<dbReference type="Proteomes" id="UP000034696">
    <property type="component" value="Unassembled WGS sequence"/>
</dbReference>
<feature type="region of interest" description="Disordered" evidence="1">
    <location>
        <begin position="17"/>
        <end position="46"/>
    </location>
</feature>
<proteinExistence type="predicted"/>
<accession>A0A0G1M7L8</accession>
<dbReference type="EMBL" id="LCKT01000023">
    <property type="protein sequence ID" value="KKU04294.1"/>
    <property type="molecule type" value="Genomic_DNA"/>
</dbReference>
<evidence type="ECO:0000313" key="2">
    <source>
        <dbReference type="EMBL" id="KKU04294.1"/>
    </source>
</evidence>
<protein>
    <submittedName>
        <fullName evidence="2">Uncharacterized protein</fullName>
    </submittedName>
</protein>